<reference evidence="1" key="2">
    <citation type="journal article" date="2021" name="Microbiome">
        <title>Successional dynamics and alternative stable states in a saline activated sludge microbial community over 9 years.</title>
        <authorList>
            <person name="Wang Y."/>
            <person name="Ye J."/>
            <person name="Ju F."/>
            <person name="Liu L."/>
            <person name="Boyd J.A."/>
            <person name="Deng Y."/>
            <person name="Parks D.H."/>
            <person name="Jiang X."/>
            <person name="Yin X."/>
            <person name="Woodcroft B.J."/>
            <person name="Tyson G.W."/>
            <person name="Hugenholtz P."/>
            <person name="Polz M.F."/>
            <person name="Zhang T."/>
        </authorList>
    </citation>
    <scope>NUCLEOTIDE SEQUENCE</scope>
    <source>
        <strain evidence="1">HKST-UBA01</strain>
    </source>
</reference>
<proteinExistence type="predicted"/>
<sequence length="612" mass="65654">MFVDGNLRFVCQQGVDICDLPSFDVLDLSYLGDELFLATGEGVVAQREDGTWTERNAGLPTSDTILRRLEPWQGQLLGAGPDAVHRWDGTAWSELGAGLPAGFVPFDLFVDGADVWVAGGTSGAFADQGVFVLSADTWTRVGTTVFTATSVVRTASGRLFATATDPTERLDGLWELAGGDWVQHRVPGPPERAHYRSVTVDTEGRVWFSTAESGKDPLVGTYDGNEWVVRNGGQNGAARAWTWSVLPMADMLFLAHCCCSVSETACQLETFTESAEEFRAISGIREAWSLDRDTGGDVWVSTNNANEQLSHGIYRYRPSTGEVVNFNPENTALTSEQNPAIRVQGNRRWIGSSNDGVDLWDFGPDGQPYGEDTGTGQTDDDVWVHFSTTSSNSISRLIGDTITRIEVAADGAVWIGTTEGISIYKNGAITSYGPRFDRVPTAQITALALTSEGGAWVGSRNGGLTRMRPNDAGGFDFTNYRPPLLPNPNIDALAISADGRSVWCGTTRGLARFTPVDRASAQVDELGAYPNPFRPGCTDGVRLKGAGGLAGGVVVDMNGRVLHRFEETAPDEVVWNGEDADGPVAPGLYLVRLRAAVGVRTVAVAVLDGDCP</sequence>
<accession>A0A956M300</accession>
<organism evidence="1 2">
    <name type="scientific">Eiseniibacteriota bacterium</name>
    <dbReference type="NCBI Taxonomy" id="2212470"/>
    <lineage>
        <taxon>Bacteria</taxon>
        <taxon>Candidatus Eiseniibacteriota</taxon>
    </lineage>
</organism>
<dbReference type="AlphaFoldDB" id="A0A956M300"/>
<evidence type="ECO:0000313" key="1">
    <source>
        <dbReference type="EMBL" id="MCA9728916.1"/>
    </source>
</evidence>
<dbReference type="Proteomes" id="UP000697710">
    <property type="component" value="Unassembled WGS sequence"/>
</dbReference>
<dbReference type="InterPro" id="IPR015943">
    <property type="entry name" value="WD40/YVTN_repeat-like_dom_sf"/>
</dbReference>
<dbReference type="SUPFAM" id="SSF63829">
    <property type="entry name" value="Calcium-dependent phosphotriesterase"/>
    <property type="match status" value="1"/>
</dbReference>
<comment type="caution">
    <text evidence="1">The sequence shown here is derived from an EMBL/GenBank/DDBJ whole genome shotgun (WGS) entry which is preliminary data.</text>
</comment>
<evidence type="ECO:0000313" key="2">
    <source>
        <dbReference type="Proteomes" id="UP000697710"/>
    </source>
</evidence>
<gene>
    <name evidence="1" type="ORF">KC729_14590</name>
</gene>
<dbReference type="SUPFAM" id="SSF101898">
    <property type="entry name" value="NHL repeat"/>
    <property type="match status" value="1"/>
</dbReference>
<dbReference type="Gene3D" id="2.130.10.10">
    <property type="entry name" value="YVTN repeat-like/Quinoprotein amine dehydrogenase"/>
    <property type="match status" value="1"/>
</dbReference>
<reference evidence="1" key="1">
    <citation type="submission" date="2020-04" db="EMBL/GenBank/DDBJ databases">
        <authorList>
            <person name="Zhang T."/>
        </authorList>
    </citation>
    <scope>NUCLEOTIDE SEQUENCE</scope>
    <source>
        <strain evidence="1">HKST-UBA01</strain>
    </source>
</reference>
<protein>
    <submittedName>
        <fullName evidence="1">Uncharacterized protein</fullName>
    </submittedName>
</protein>
<dbReference type="EMBL" id="JAGQHR010000512">
    <property type="protein sequence ID" value="MCA9728916.1"/>
    <property type="molecule type" value="Genomic_DNA"/>
</dbReference>
<name>A0A956M300_UNCEI</name>